<evidence type="ECO:0000256" key="1">
    <source>
        <dbReference type="SAM" id="MobiDB-lite"/>
    </source>
</evidence>
<evidence type="ECO:0000313" key="3">
    <source>
        <dbReference type="Proteomes" id="UP000216308"/>
    </source>
</evidence>
<keyword evidence="3" id="KW-1185">Reference proteome</keyword>
<proteinExistence type="predicted"/>
<dbReference type="AlphaFoldDB" id="A0A256IG02"/>
<gene>
    <name evidence="2" type="ORF">DJ70_11835</name>
</gene>
<organism evidence="2 3">
    <name type="scientific">Halorubrum halodurans</name>
    <dbReference type="NCBI Taxonomy" id="1383851"/>
    <lineage>
        <taxon>Archaea</taxon>
        <taxon>Methanobacteriati</taxon>
        <taxon>Methanobacteriota</taxon>
        <taxon>Stenosarchaea group</taxon>
        <taxon>Halobacteria</taxon>
        <taxon>Halobacteriales</taxon>
        <taxon>Haloferacaceae</taxon>
        <taxon>Halorubrum</taxon>
    </lineage>
</organism>
<name>A0A256IG02_9EURY</name>
<dbReference type="Proteomes" id="UP000216308">
    <property type="component" value="Unassembled WGS sequence"/>
</dbReference>
<accession>A0A256IG02</accession>
<dbReference type="EMBL" id="NHPJ01000103">
    <property type="protein sequence ID" value="OYR55459.1"/>
    <property type="molecule type" value="Genomic_DNA"/>
</dbReference>
<protein>
    <submittedName>
        <fullName evidence="2">Uncharacterized protein</fullName>
    </submittedName>
</protein>
<feature type="compositionally biased region" description="Low complexity" evidence="1">
    <location>
        <begin position="39"/>
        <end position="69"/>
    </location>
</feature>
<reference evidence="2 3" key="1">
    <citation type="journal article" date="2014" name="Front. Microbiol.">
        <title>Population and genomic analysis of the genus Halorubrum.</title>
        <authorList>
            <person name="Fullmer M.S."/>
            <person name="Soucy S.M."/>
            <person name="Swithers K.S."/>
            <person name="Makkay A.M."/>
            <person name="Wheeler R."/>
            <person name="Ventosa A."/>
            <person name="Gogarten J.P."/>
            <person name="Papke R.T."/>
        </authorList>
    </citation>
    <scope>NUCLEOTIDE SEQUENCE [LARGE SCALE GENOMIC DNA]</scope>
    <source>
        <strain evidence="2 3">Cb34</strain>
    </source>
</reference>
<sequence>MEPRLAVGQLDGHPLEVRRVHRLVALALVGYHGPETLSAAAARGPTGAADEPERGPTGAAGSTPGTSET</sequence>
<comment type="caution">
    <text evidence="2">The sequence shown here is derived from an EMBL/GenBank/DDBJ whole genome shotgun (WGS) entry which is preliminary data.</text>
</comment>
<feature type="region of interest" description="Disordered" evidence="1">
    <location>
        <begin position="38"/>
        <end position="69"/>
    </location>
</feature>
<evidence type="ECO:0000313" key="2">
    <source>
        <dbReference type="EMBL" id="OYR55459.1"/>
    </source>
</evidence>